<dbReference type="PANTHER" id="PTHR11727">
    <property type="entry name" value="DIMETHYLADENOSINE TRANSFERASE"/>
    <property type="match status" value="1"/>
</dbReference>
<dbReference type="PANTHER" id="PTHR11727:SF7">
    <property type="entry name" value="DIMETHYLADENOSINE TRANSFERASE-RELATED"/>
    <property type="match status" value="1"/>
</dbReference>
<feature type="domain" description="Ribosomal RNA adenine methylase transferase N-terminal" evidence="9">
    <location>
        <begin position="35"/>
        <end position="210"/>
    </location>
</feature>
<dbReference type="SUPFAM" id="SSF53335">
    <property type="entry name" value="S-adenosyl-L-methionine-dependent methyltransferases"/>
    <property type="match status" value="1"/>
</dbReference>
<dbReference type="Proteomes" id="UP000886751">
    <property type="component" value="Unassembled WGS sequence"/>
</dbReference>
<evidence type="ECO:0000256" key="5">
    <source>
        <dbReference type="ARBA" id="ARBA00022691"/>
    </source>
</evidence>
<evidence type="ECO:0000256" key="2">
    <source>
        <dbReference type="ARBA" id="ARBA00022552"/>
    </source>
</evidence>
<proteinExistence type="inferred from homology"/>
<comment type="caution">
    <text evidence="10">The sequence shown here is derived from an EMBL/GenBank/DDBJ whole genome shotgun (WGS) entry which is preliminary data.</text>
</comment>
<evidence type="ECO:0000256" key="7">
    <source>
        <dbReference type="HAMAP-Rule" id="MF_00607"/>
    </source>
</evidence>
<dbReference type="InterPro" id="IPR020598">
    <property type="entry name" value="rRNA_Ade_methylase_Trfase_N"/>
</dbReference>
<evidence type="ECO:0000256" key="6">
    <source>
        <dbReference type="ARBA" id="ARBA00022884"/>
    </source>
</evidence>
<feature type="binding site" evidence="7 8">
    <location>
        <position position="125"/>
    </location>
    <ligand>
        <name>S-adenosyl-L-methionine</name>
        <dbReference type="ChEBI" id="CHEBI:59789"/>
    </ligand>
</feature>
<evidence type="ECO:0000256" key="3">
    <source>
        <dbReference type="ARBA" id="ARBA00022603"/>
    </source>
</evidence>
<organism evidence="10 11">
    <name type="scientific">Candidatus Gemmiger excrementipullorum</name>
    <dbReference type="NCBI Taxonomy" id="2838610"/>
    <lineage>
        <taxon>Bacteria</taxon>
        <taxon>Bacillati</taxon>
        <taxon>Bacillota</taxon>
        <taxon>Clostridia</taxon>
        <taxon>Eubacteriales</taxon>
        <taxon>Gemmiger</taxon>
    </lineage>
</organism>
<evidence type="ECO:0000256" key="1">
    <source>
        <dbReference type="ARBA" id="ARBA00022490"/>
    </source>
</evidence>
<dbReference type="AlphaFoldDB" id="A0A9D1Y0F6"/>
<keyword evidence="2 7" id="KW-0698">rRNA processing</keyword>
<protein>
    <recommendedName>
        <fullName evidence="7">Ribosomal RNA small subunit methyltransferase A</fullName>
        <ecNumber evidence="7">2.1.1.182</ecNumber>
    </recommendedName>
    <alternativeName>
        <fullName evidence="7">16S rRNA (adenine(1518)-N(6)/adenine(1519)-N(6))-dimethyltransferase</fullName>
    </alternativeName>
    <alternativeName>
        <fullName evidence="7">16S rRNA dimethyladenosine transferase</fullName>
    </alternativeName>
    <alternativeName>
        <fullName evidence="7">16S rRNA dimethylase</fullName>
    </alternativeName>
    <alternativeName>
        <fullName evidence="7">S-adenosylmethionine-6-N', N'-adenosyl(rRNA) dimethyltransferase</fullName>
    </alternativeName>
</protein>
<dbReference type="InterPro" id="IPR020596">
    <property type="entry name" value="rRNA_Ade_Mease_Trfase_CS"/>
</dbReference>
<evidence type="ECO:0000256" key="8">
    <source>
        <dbReference type="PROSITE-ProRule" id="PRU01026"/>
    </source>
</evidence>
<accession>A0A9D1Y0F6</accession>
<dbReference type="InterPro" id="IPR011530">
    <property type="entry name" value="rRNA_adenine_dimethylase"/>
</dbReference>
<evidence type="ECO:0000313" key="10">
    <source>
        <dbReference type="EMBL" id="HIX94705.1"/>
    </source>
</evidence>
<dbReference type="Gene3D" id="1.10.8.100">
    <property type="entry name" value="Ribosomal RNA adenine dimethylase-like, domain 2"/>
    <property type="match status" value="1"/>
</dbReference>
<gene>
    <name evidence="7 10" type="primary">rsmA</name>
    <name evidence="7" type="synonym">ksgA</name>
    <name evidence="10" type="ORF">H9846_04535</name>
</gene>
<reference evidence="10" key="2">
    <citation type="submission" date="2021-04" db="EMBL/GenBank/DDBJ databases">
        <authorList>
            <person name="Gilroy R."/>
        </authorList>
    </citation>
    <scope>NUCLEOTIDE SEQUENCE</scope>
    <source>
        <strain evidence="10">ChiHecec2B26-7398</strain>
    </source>
</reference>
<keyword evidence="3 7" id="KW-0489">Methyltransferase</keyword>
<comment type="function">
    <text evidence="7">Specifically dimethylates two adjacent adenosines (A1518 and A1519) in the loop of a conserved hairpin near the 3'-end of 16S rRNA in the 30S particle. May play a critical role in biogenesis of 30S subunits.</text>
</comment>
<keyword evidence="6 7" id="KW-0694">RNA-binding</keyword>
<dbReference type="InterPro" id="IPR023165">
    <property type="entry name" value="rRNA_Ade_diMease-like_C"/>
</dbReference>
<name>A0A9D1Y0F6_9FIRM</name>
<sequence length="296" mass="31802">MPNLTDLSTIRDLCARYGFSLSKEFGQNFIINPGICPRIAEAAGIGPDWGVLEVGPGIGVLTEQLCQRAAKVVSVEVDQRLQPLLAETMAGHDNFKLVMGDVLKVDLKALLAAEFGGRPVAVCANLPYYITSPILMRLLEEKLPIQNITVMVQKEAAQRLCAAPGTRQAGAISYAVAYYAQPRLLFSVQPGSFYPAPTVTSAVIRLDVRPQPPVALPAGQERAYFALIRAAFSQRRKTAANAIANGLQLPKAQVLQALEAAGLDPRVRPEQLTLQHYAALAQAMPGVDNAGPDVVH</sequence>
<dbReference type="EC" id="2.1.1.182" evidence="7"/>
<comment type="similarity">
    <text evidence="7">Belongs to the class I-like SAM-binding methyltransferase superfamily. rRNA adenine N(6)-methyltransferase family. RsmA subfamily.</text>
</comment>
<dbReference type="InterPro" id="IPR029063">
    <property type="entry name" value="SAM-dependent_MTases_sf"/>
</dbReference>
<comment type="catalytic activity">
    <reaction evidence="7">
        <text>adenosine(1518)/adenosine(1519) in 16S rRNA + 4 S-adenosyl-L-methionine = N(6)-dimethyladenosine(1518)/N(6)-dimethyladenosine(1519) in 16S rRNA + 4 S-adenosyl-L-homocysteine + 4 H(+)</text>
        <dbReference type="Rhea" id="RHEA:19609"/>
        <dbReference type="Rhea" id="RHEA-COMP:10232"/>
        <dbReference type="Rhea" id="RHEA-COMP:10233"/>
        <dbReference type="ChEBI" id="CHEBI:15378"/>
        <dbReference type="ChEBI" id="CHEBI:57856"/>
        <dbReference type="ChEBI" id="CHEBI:59789"/>
        <dbReference type="ChEBI" id="CHEBI:74411"/>
        <dbReference type="ChEBI" id="CHEBI:74493"/>
        <dbReference type="EC" id="2.1.1.182"/>
    </reaction>
</comment>
<feature type="binding site" evidence="7 8">
    <location>
        <position position="28"/>
    </location>
    <ligand>
        <name>S-adenosyl-L-methionine</name>
        <dbReference type="ChEBI" id="CHEBI:59789"/>
    </ligand>
</feature>
<dbReference type="Pfam" id="PF00398">
    <property type="entry name" value="RrnaAD"/>
    <property type="match status" value="1"/>
</dbReference>
<dbReference type="CDD" id="cd02440">
    <property type="entry name" value="AdoMet_MTases"/>
    <property type="match status" value="1"/>
</dbReference>
<dbReference type="InterPro" id="IPR001737">
    <property type="entry name" value="KsgA/Erm"/>
</dbReference>
<keyword evidence="4 7" id="KW-0808">Transferase</keyword>
<dbReference type="GO" id="GO:0005829">
    <property type="term" value="C:cytosol"/>
    <property type="evidence" value="ECO:0007669"/>
    <property type="project" value="TreeGrafter"/>
</dbReference>
<dbReference type="EMBL" id="DXEI01000071">
    <property type="protein sequence ID" value="HIX94705.1"/>
    <property type="molecule type" value="Genomic_DNA"/>
</dbReference>
<feature type="binding site" evidence="7 8">
    <location>
        <position position="76"/>
    </location>
    <ligand>
        <name>S-adenosyl-L-methionine</name>
        <dbReference type="ChEBI" id="CHEBI:59789"/>
    </ligand>
</feature>
<comment type="subcellular location">
    <subcellularLocation>
        <location evidence="7">Cytoplasm</location>
    </subcellularLocation>
</comment>
<dbReference type="GO" id="GO:0052908">
    <property type="term" value="F:16S rRNA (adenine(1518)-N(6)/adenine(1519)-N(6))-dimethyltransferase activity"/>
    <property type="evidence" value="ECO:0007669"/>
    <property type="project" value="UniProtKB-EC"/>
</dbReference>
<evidence type="ECO:0000256" key="4">
    <source>
        <dbReference type="ARBA" id="ARBA00022679"/>
    </source>
</evidence>
<dbReference type="HAMAP" id="MF_00607">
    <property type="entry name" value="16SrRNA_methyltr_A"/>
    <property type="match status" value="1"/>
</dbReference>
<feature type="binding site" evidence="7 8">
    <location>
        <position position="30"/>
    </location>
    <ligand>
        <name>S-adenosyl-L-methionine</name>
        <dbReference type="ChEBI" id="CHEBI:59789"/>
    </ligand>
</feature>
<evidence type="ECO:0000259" key="9">
    <source>
        <dbReference type="SMART" id="SM00650"/>
    </source>
</evidence>
<dbReference type="PROSITE" id="PS51689">
    <property type="entry name" value="SAM_RNA_A_N6_MT"/>
    <property type="match status" value="1"/>
</dbReference>
<keyword evidence="1 7" id="KW-0963">Cytoplasm</keyword>
<reference evidence="10" key="1">
    <citation type="journal article" date="2021" name="PeerJ">
        <title>Extensive microbial diversity within the chicken gut microbiome revealed by metagenomics and culture.</title>
        <authorList>
            <person name="Gilroy R."/>
            <person name="Ravi A."/>
            <person name="Getino M."/>
            <person name="Pursley I."/>
            <person name="Horton D.L."/>
            <person name="Alikhan N.F."/>
            <person name="Baker D."/>
            <person name="Gharbi K."/>
            <person name="Hall N."/>
            <person name="Watson M."/>
            <person name="Adriaenssens E.M."/>
            <person name="Foster-Nyarko E."/>
            <person name="Jarju S."/>
            <person name="Secka A."/>
            <person name="Antonio M."/>
            <person name="Oren A."/>
            <person name="Chaudhuri R.R."/>
            <person name="La Ragione R."/>
            <person name="Hildebrand F."/>
            <person name="Pallen M.J."/>
        </authorList>
    </citation>
    <scope>NUCLEOTIDE SEQUENCE</scope>
    <source>
        <strain evidence="10">ChiHecec2B26-7398</strain>
    </source>
</reference>
<dbReference type="SMART" id="SM00650">
    <property type="entry name" value="rADc"/>
    <property type="match status" value="1"/>
</dbReference>
<feature type="binding site" evidence="7 8">
    <location>
        <position position="101"/>
    </location>
    <ligand>
        <name>S-adenosyl-L-methionine</name>
        <dbReference type="ChEBI" id="CHEBI:59789"/>
    </ligand>
</feature>
<dbReference type="GO" id="GO:0003723">
    <property type="term" value="F:RNA binding"/>
    <property type="evidence" value="ECO:0007669"/>
    <property type="project" value="UniProtKB-UniRule"/>
</dbReference>
<feature type="binding site" evidence="7 8">
    <location>
        <position position="55"/>
    </location>
    <ligand>
        <name>S-adenosyl-L-methionine</name>
        <dbReference type="ChEBI" id="CHEBI:59789"/>
    </ligand>
</feature>
<evidence type="ECO:0000313" key="11">
    <source>
        <dbReference type="Proteomes" id="UP000886751"/>
    </source>
</evidence>
<dbReference type="FunFam" id="3.40.50.150:FF:000023">
    <property type="entry name" value="Ribosomal RNA small subunit methyltransferase A"/>
    <property type="match status" value="1"/>
</dbReference>
<keyword evidence="5 7" id="KW-0949">S-adenosyl-L-methionine</keyword>
<dbReference type="NCBIfam" id="TIGR00755">
    <property type="entry name" value="ksgA"/>
    <property type="match status" value="1"/>
</dbReference>
<dbReference type="PROSITE" id="PS01131">
    <property type="entry name" value="RRNA_A_DIMETH"/>
    <property type="match status" value="1"/>
</dbReference>
<dbReference type="Gene3D" id="3.40.50.150">
    <property type="entry name" value="Vaccinia Virus protein VP39"/>
    <property type="match status" value="1"/>
</dbReference>